<protein>
    <submittedName>
        <fullName evidence="1">VOC family protein</fullName>
    </submittedName>
</protein>
<comment type="caution">
    <text evidence="1">The sequence shown here is derived from an EMBL/GenBank/DDBJ whole genome shotgun (WGS) entry which is preliminary data.</text>
</comment>
<evidence type="ECO:0000313" key="2">
    <source>
        <dbReference type="Proteomes" id="UP001139646"/>
    </source>
</evidence>
<name>A0ABS9WYM4_9GAMM</name>
<keyword evidence="2" id="KW-1185">Reference proteome</keyword>
<organism evidence="1 2">
    <name type="scientific">Colwellia maritima</name>
    <dbReference type="NCBI Taxonomy" id="2912588"/>
    <lineage>
        <taxon>Bacteria</taxon>
        <taxon>Pseudomonadati</taxon>
        <taxon>Pseudomonadota</taxon>
        <taxon>Gammaproteobacteria</taxon>
        <taxon>Alteromonadales</taxon>
        <taxon>Colwelliaceae</taxon>
        <taxon>Colwellia</taxon>
    </lineage>
</organism>
<dbReference type="Gene3D" id="3.10.180.10">
    <property type="entry name" value="2,3-Dihydroxybiphenyl 1,2-Dioxygenase, domain 1"/>
    <property type="match status" value="1"/>
</dbReference>
<dbReference type="InterPro" id="IPR029068">
    <property type="entry name" value="Glyas_Bleomycin-R_OHBP_Dase"/>
</dbReference>
<dbReference type="Proteomes" id="UP001139646">
    <property type="component" value="Unassembled WGS sequence"/>
</dbReference>
<proteinExistence type="predicted"/>
<sequence>MIGYTTIGSKNLDNAVSFYDALLTLVGGKRVMEMDRIKFYGTETGGAMLAVCTPHNNEEQSCGNGQQVAIPGGSIEGAQALYSKAIELGATDAGEPGQRFDFFYGSYVYDLDGNKLCFFHMT</sequence>
<gene>
    <name evidence="1" type="ORF">L3081_06425</name>
</gene>
<dbReference type="SUPFAM" id="SSF54593">
    <property type="entry name" value="Glyoxalase/Bleomycin resistance protein/Dihydroxybiphenyl dioxygenase"/>
    <property type="match status" value="1"/>
</dbReference>
<dbReference type="RefSeq" id="WP_242284288.1">
    <property type="nucleotide sequence ID" value="NZ_JAKKSL010000001.1"/>
</dbReference>
<dbReference type="PANTHER" id="PTHR35006:SF1">
    <property type="entry name" value="BLL2941 PROTEIN"/>
    <property type="match status" value="1"/>
</dbReference>
<dbReference type="CDD" id="cd07262">
    <property type="entry name" value="VOC_like"/>
    <property type="match status" value="1"/>
</dbReference>
<evidence type="ECO:0000313" key="1">
    <source>
        <dbReference type="EMBL" id="MCI2283098.1"/>
    </source>
</evidence>
<reference evidence="1" key="1">
    <citation type="submission" date="2022-01" db="EMBL/GenBank/DDBJ databases">
        <title>Colwellia maritima, isolated from seawater.</title>
        <authorList>
            <person name="Kristyanto S."/>
            <person name="Jung J."/>
            <person name="Jeon C.O."/>
        </authorList>
    </citation>
    <scope>NUCLEOTIDE SEQUENCE</scope>
    <source>
        <strain evidence="1">MSW7</strain>
    </source>
</reference>
<dbReference type="EMBL" id="JAKKSL010000001">
    <property type="protein sequence ID" value="MCI2283098.1"/>
    <property type="molecule type" value="Genomic_DNA"/>
</dbReference>
<accession>A0ABS9WYM4</accession>
<dbReference type="PANTHER" id="PTHR35006">
    <property type="entry name" value="GLYOXALASE FAMILY PROTEIN (AFU_ORTHOLOGUE AFUA_5G14830)"/>
    <property type="match status" value="1"/>
</dbReference>